<gene>
    <name evidence="8" type="ORF">SOIL9_25850</name>
</gene>
<keyword evidence="5 7" id="KW-0472">Membrane</keyword>
<feature type="transmembrane region" description="Helical" evidence="7">
    <location>
        <begin position="371"/>
        <end position="389"/>
    </location>
</feature>
<feature type="transmembrane region" description="Helical" evidence="7">
    <location>
        <begin position="432"/>
        <end position="452"/>
    </location>
</feature>
<comment type="similarity">
    <text evidence="2 6">Belongs to the major facilitator superfamily. Proton-dependent oligopeptide transporter (POT/PTR) (TC 2.A.17) family.</text>
</comment>
<evidence type="ECO:0000256" key="4">
    <source>
        <dbReference type="ARBA" id="ARBA00022989"/>
    </source>
</evidence>
<comment type="subcellular location">
    <subcellularLocation>
        <location evidence="1 6">Membrane</location>
        <topology evidence="1 6">Multi-pass membrane protein</topology>
    </subcellularLocation>
</comment>
<feature type="transmembrane region" description="Helical" evidence="7">
    <location>
        <begin position="106"/>
        <end position="130"/>
    </location>
</feature>
<feature type="transmembrane region" description="Helical" evidence="7">
    <location>
        <begin position="337"/>
        <end position="359"/>
    </location>
</feature>
<evidence type="ECO:0000256" key="2">
    <source>
        <dbReference type="ARBA" id="ARBA00005982"/>
    </source>
</evidence>
<keyword evidence="6" id="KW-0813">Transport</keyword>
<feature type="transmembrane region" description="Helical" evidence="7">
    <location>
        <begin position="57"/>
        <end position="76"/>
    </location>
</feature>
<name>A0A6P2D1Y0_9BACT</name>
<feature type="transmembrane region" description="Helical" evidence="7">
    <location>
        <begin position="150"/>
        <end position="170"/>
    </location>
</feature>
<dbReference type="RefSeq" id="WP_162669585.1">
    <property type="nucleotide sequence ID" value="NZ_LR593886.1"/>
</dbReference>
<feature type="transmembrane region" description="Helical" evidence="7">
    <location>
        <begin position="309"/>
        <end position="331"/>
    </location>
</feature>
<feature type="transmembrane region" description="Helical" evidence="7">
    <location>
        <begin position="176"/>
        <end position="196"/>
    </location>
</feature>
<dbReference type="PANTHER" id="PTHR11654">
    <property type="entry name" value="OLIGOPEPTIDE TRANSPORTER-RELATED"/>
    <property type="match status" value="1"/>
</dbReference>
<accession>A0A6P2D1Y0</accession>
<evidence type="ECO:0000256" key="5">
    <source>
        <dbReference type="ARBA" id="ARBA00023136"/>
    </source>
</evidence>
<dbReference type="InterPro" id="IPR036259">
    <property type="entry name" value="MFS_trans_sf"/>
</dbReference>
<evidence type="ECO:0000313" key="8">
    <source>
        <dbReference type="EMBL" id="VTR95129.1"/>
    </source>
</evidence>
<feature type="transmembrane region" description="Helical" evidence="7">
    <location>
        <begin position="224"/>
        <end position="241"/>
    </location>
</feature>
<evidence type="ECO:0000256" key="7">
    <source>
        <dbReference type="SAM" id="Phobius"/>
    </source>
</evidence>
<feature type="transmembrane region" description="Helical" evidence="7">
    <location>
        <begin position="274"/>
        <end position="293"/>
    </location>
</feature>
<dbReference type="AlphaFoldDB" id="A0A6P2D1Y0"/>
<protein>
    <recommendedName>
        <fullName evidence="10">Major facilitator superfamily (MFS) profile domain-containing protein</fullName>
    </recommendedName>
</protein>
<evidence type="ECO:0008006" key="10">
    <source>
        <dbReference type="Google" id="ProtNLM"/>
    </source>
</evidence>
<dbReference type="Pfam" id="PF00854">
    <property type="entry name" value="PTR2"/>
    <property type="match status" value="2"/>
</dbReference>
<dbReference type="PROSITE" id="PS01023">
    <property type="entry name" value="PTR2_2"/>
    <property type="match status" value="1"/>
</dbReference>
<evidence type="ECO:0000256" key="6">
    <source>
        <dbReference type="RuleBase" id="RU003755"/>
    </source>
</evidence>
<dbReference type="EMBL" id="LR593886">
    <property type="protein sequence ID" value="VTR95129.1"/>
    <property type="molecule type" value="Genomic_DNA"/>
</dbReference>
<evidence type="ECO:0000256" key="1">
    <source>
        <dbReference type="ARBA" id="ARBA00004141"/>
    </source>
</evidence>
<dbReference type="SUPFAM" id="SSF103473">
    <property type="entry name" value="MFS general substrate transporter"/>
    <property type="match status" value="1"/>
</dbReference>
<sequence>MSSATPTPDTPTGHPSGFWFFFWGEFAERCSYYGMRAILPLYLTTRLNMSDERASEWYYAFKMACYFLPLLGGFLADRYLGKYWTIVGFSVPYVLGQLLIGVEDDTAVMCALALCAMGSGVIKPNISALLGLTYDQQRPGAQQLRASAFLWFYFAVNVGSLISLLGLPIIRNMFGYQVAFLVPAAFMTLALLVFAAGKKRYAVEVVGSAAPMTPEERGEQWRTLTRLFGVFGLMVFFWVVYEHNDVQWVFFARDHIDLKLPDWLGGQTLAPDQFQFINALCVLVLIAFFQWFWKRVDPTGTRFPSTTKVLIGFLFTGAGPALMAAAAFGATGGAKVSMLWIVAAYVLLTVGEVLVYGTMLDLSYAHAPARMKGLVTACFLVTNTLGNFVNTQLGKLYFSGPGKGEEVVESLNWGARVTTVNGDTVFRFYPEAFFTIDVAIALAAAAGFFVVARRFNRSTAPAQ</sequence>
<proteinExistence type="inferred from homology"/>
<evidence type="ECO:0000313" key="9">
    <source>
        <dbReference type="Proteomes" id="UP000464178"/>
    </source>
</evidence>
<feature type="transmembrane region" description="Helical" evidence="7">
    <location>
        <begin position="83"/>
        <end position="100"/>
    </location>
</feature>
<dbReference type="GO" id="GO:0006857">
    <property type="term" value="P:oligopeptide transport"/>
    <property type="evidence" value="ECO:0007669"/>
    <property type="project" value="InterPro"/>
</dbReference>
<organism evidence="8 9">
    <name type="scientific">Gemmata massiliana</name>
    <dbReference type="NCBI Taxonomy" id="1210884"/>
    <lineage>
        <taxon>Bacteria</taxon>
        <taxon>Pseudomonadati</taxon>
        <taxon>Planctomycetota</taxon>
        <taxon>Planctomycetia</taxon>
        <taxon>Gemmatales</taxon>
        <taxon>Gemmataceae</taxon>
        <taxon>Gemmata</taxon>
    </lineage>
</organism>
<evidence type="ECO:0000256" key="3">
    <source>
        <dbReference type="ARBA" id="ARBA00022692"/>
    </source>
</evidence>
<keyword evidence="9" id="KW-1185">Reference proteome</keyword>
<dbReference type="KEGG" id="gms:SOIL9_25850"/>
<keyword evidence="4 7" id="KW-1133">Transmembrane helix</keyword>
<dbReference type="Proteomes" id="UP000464178">
    <property type="component" value="Chromosome"/>
</dbReference>
<keyword evidence="3 6" id="KW-0812">Transmembrane</keyword>
<dbReference type="GO" id="GO:0016020">
    <property type="term" value="C:membrane"/>
    <property type="evidence" value="ECO:0007669"/>
    <property type="project" value="UniProtKB-SubCell"/>
</dbReference>
<dbReference type="GO" id="GO:0022857">
    <property type="term" value="F:transmembrane transporter activity"/>
    <property type="evidence" value="ECO:0007669"/>
    <property type="project" value="InterPro"/>
</dbReference>
<dbReference type="InterPro" id="IPR000109">
    <property type="entry name" value="POT_fam"/>
</dbReference>
<dbReference type="Gene3D" id="1.20.1250.20">
    <property type="entry name" value="MFS general substrate transporter like domains"/>
    <property type="match status" value="2"/>
</dbReference>
<reference evidence="8 9" key="1">
    <citation type="submission" date="2019-05" db="EMBL/GenBank/DDBJ databases">
        <authorList>
            <consortium name="Science for Life Laboratories"/>
        </authorList>
    </citation>
    <scope>NUCLEOTIDE SEQUENCE [LARGE SCALE GENOMIC DNA]</scope>
    <source>
        <strain evidence="8">Soil9</strain>
    </source>
</reference>
<dbReference type="InterPro" id="IPR018456">
    <property type="entry name" value="PTR2_symporter_CS"/>
</dbReference>